<feature type="domain" description="ABC1 atypical kinase-like" evidence="1">
    <location>
        <begin position="220"/>
        <end position="412"/>
    </location>
</feature>
<sequence>MCSEDGLLEPPTQVVMEGEPEPQLKERPLKSFARSAEFWGRATAIYAGYKASQAHAVALRVLGWDEERIKTEHWGRQHTKAAAQLHGLCIDLRGFYLKVGQFIGARGDFVPEEICRKLTLLHDQVPPMPAAQAREVIERELGVPLEAVFEWIDLDEPLGSASISQVHKGKLRNPGRRKGGPFFRPVWDCLRGGYTPPDIAPGRPPLDMELACEKGPKDGIVAVKVQYPDALPTMSLDLNNIRLAAAFLSKTEINFDLVSAVDELAAQIKLEFDFCREARIMDAVARQFKKLNHRIEVPRSVPGLVTRRVLVMNFLEGIPITRLESHTRDLSAATKRLAANRILSRVSEAYGRMLLLDGLFQADGHPGNILVMKGGKIGLIDYGQSKKLPDAYRAAFAHLVLALNDGDDARVSAALRGVGVVTEREDAPLQARLAYGMFDTRGSVDPFDPNSEIKQMGIETFPPDMFFVLRVVQLLRGLKTGMKVDDFSAAAQWEPYAQQAVKQLSGVPLPASIEAYTSELR</sequence>
<organism evidence="2 3">
    <name type="scientific">Chlorella vulgaris</name>
    <name type="common">Green alga</name>
    <dbReference type="NCBI Taxonomy" id="3077"/>
    <lineage>
        <taxon>Eukaryota</taxon>
        <taxon>Viridiplantae</taxon>
        <taxon>Chlorophyta</taxon>
        <taxon>core chlorophytes</taxon>
        <taxon>Trebouxiophyceae</taxon>
        <taxon>Chlorellales</taxon>
        <taxon>Chlorellaceae</taxon>
        <taxon>Chlorella clade</taxon>
        <taxon>Chlorella</taxon>
    </lineage>
</organism>
<reference evidence="2" key="2">
    <citation type="submission" date="2020-11" db="EMBL/GenBank/DDBJ databases">
        <authorList>
            <person name="Cecchin M."/>
            <person name="Marcolungo L."/>
            <person name="Rossato M."/>
            <person name="Girolomoni L."/>
            <person name="Cosentino E."/>
            <person name="Cuine S."/>
            <person name="Li-Beisson Y."/>
            <person name="Delledonne M."/>
            <person name="Ballottari M."/>
        </authorList>
    </citation>
    <scope>NUCLEOTIDE SEQUENCE</scope>
    <source>
        <strain evidence="2">211/11P</strain>
        <tissue evidence="2">Whole cell</tissue>
    </source>
</reference>
<gene>
    <name evidence="2" type="ORF">D9Q98_002372</name>
</gene>
<evidence type="ECO:0000313" key="2">
    <source>
        <dbReference type="EMBL" id="KAI3436319.1"/>
    </source>
</evidence>
<accession>A0A9D4Z074</accession>
<proteinExistence type="predicted"/>
<dbReference type="InterPro" id="IPR011009">
    <property type="entry name" value="Kinase-like_dom_sf"/>
</dbReference>
<dbReference type="OrthoDB" id="427480at2759"/>
<keyword evidence="3" id="KW-1185">Reference proteome</keyword>
<dbReference type="InterPro" id="IPR051130">
    <property type="entry name" value="Mito_struct-func_regulator"/>
</dbReference>
<dbReference type="InterPro" id="IPR004147">
    <property type="entry name" value="ABC1_dom"/>
</dbReference>
<name>A0A9D4Z074_CHLVU</name>
<reference evidence="2" key="1">
    <citation type="journal article" date="2019" name="Plant J.">
        <title>Chlorella vulgaris genome assembly and annotation reveals the molecular basis for metabolic acclimation to high light conditions.</title>
        <authorList>
            <person name="Cecchin M."/>
            <person name="Marcolungo L."/>
            <person name="Rossato M."/>
            <person name="Girolomoni L."/>
            <person name="Cosentino E."/>
            <person name="Cuine S."/>
            <person name="Li-Beisson Y."/>
            <person name="Delledonne M."/>
            <person name="Ballottari M."/>
        </authorList>
    </citation>
    <scope>NUCLEOTIDE SEQUENCE</scope>
    <source>
        <strain evidence="2">211/11P</strain>
    </source>
</reference>
<feature type="domain" description="ABC1 atypical kinase-like" evidence="1">
    <location>
        <begin position="121"/>
        <end position="173"/>
    </location>
</feature>
<evidence type="ECO:0000259" key="1">
    <source>
        <dbReference type="Pfam" id="PF03109"/>
    </source>
</evidence>
<protein>
    <recommendedName>
        <fullName evidence="1">ABC1 atypical kinase-like domain-containing protein</fullName>
    </recommendedName>
</protein>
<dbReference type="SUPFAM" id="SSF56112">
    <property type="entry name" value="Protein kinase-like (PK-like)"/>
    <property type="match status" value="1"/>
</dbReference>
<dbReference type="Proteomes" id="UP001055712">
    <property type="component" value="Unassembled WGS sequence"/>
</dbReference>
<dbReference type="Pfam" id="PF03109">
    <property type="entry name" value="ABC1"/>
    <property type="match status" value="2"/>
</dbReference>
<dbReference type="PANTHER" id="PTHR43173">
    <property type="entry name" value="ABC1 FAMILY PROTEIN"/>
    <property type="match status" value="1"/>
</dbReference>
<dbReference type="EMBL" id="SIDB01000002">
    <property type="protein sequence ID" value="KAI3436319.1"/>
    <property type="molecule type" value="Genomic_DNA"/>
</dbReference>
<dbReference type="PANTHER" id="PTHR43173:SF12">
    <property type="entry name" value="PROTEIN KINASE SUPERFAMILY PROTEIN"/>
    <property type="match status" value="1"/>
</dbReference>
<evidence type="ECO:0000313" key="3">
    <source>
        <dbReference type="Proteomes" id="UP001055712"/>
    </source>
</evidence>
<dbReference type="CDD" id="cd05121">
    <property type="entry name" value="ABC1_ADCK3-like"/>
    <property type="match status" value="1"/>
</dbReference>
<comment type="caution">
    <text evidence="2">The sequence shown here is derived from an EMBL/GenBank/DDBJ whole genome shotgun (WGS) entry which is preliminary data.</text>
</comment>
<dbReference type="AlphaFoldDB" id="A0A9D4Z074"/>